<dbReference type="AlphaFoldDB" id="A0A271J2K2"/>
<protein>
    <submittedName>
        <fullName evidence="2">Uncharacterized protein</fullName>
    </submittedName>
</protein>
<organism evidence="2 3">
    <name type="scientific">Rubrivirga marina</name>
    <dbReference type="NCBI Taxonomy" id="1196024"/>
    <lineage>
        <taxon>Bacteria</taxon>
        <taxon>Pseudomonadati</taxon>
        <taxon>Rhodothermota</taxon>
        <taxon>Rhodothermia</taxon>
        <taxon>Rhodothermales</taxon>
        <taxon>Rubricoccaceae</taxon>
        <taxon>Rubrivirga</taxon>
    </lineage>
</organism>
<proteinExistence type="predicted"/>
<sequence length="85" mass="9489">MADFQTDRELAELHQRVADLEAQIGIADQLGMHRDALPDSMLFSDSFLKRAFAVLGHYFVASLIIMVPVYVFLFLIMALVGVAAF</sequence>
<reference evidence="2 3" key="1">
    <citation type="submission" date="2016-11" db="EMBL/GenBank/DDBJ databases">
        <title>Study of marine rhodopsin-containing bacteria.</title>
        <authorList>
            <person name="Yoshizawa S."/>
            <person name="Kumagai Y."/>
            <person name="Kogure K."/>
        </authorList>
    </citation>
    <scope>NUCLEOTIDE SEQUENCE [LARGE SCALE GENOMIC DNA]</scope>
    <source>
        <strain evidence="2 3">SAORIC-28</strain>
    </source>
</reference>
<keyword evidence="1" id="KW-0812">Transmembrane</keyword>
<dbReference type="Proteomes" id="UP000216339">
    <property type="component" value="Unassembled WGS sequence"/>
</dbReference>
<name>A0A271J2K2_9BACT</name>
<keyword evidence="1" id="KW-1133">Transmembrane helix</keyword>
<evidence type="ECO:0000313" key="2">
    <source>
        <dbReference type="EMBL" id="PAP77722.1"/>
    </source>
</evidence>
<dbReference type="RefSeq" id="WP_095511387.1">
    <property type="nucleotide sequence ID" value="NZ_MQWD01000001.1"/>
</dbReference>
<gene>
    <name evidence="2" type="ORF">BSZ37_15355</name>
</gene>
<evidence type="ECO:0000256" key="1">
    <source>
        <dbReference type="SAM" id="Phobius"/>
    </source>
</evidence>
<accession>A0A271J2K2</accession>
<keyword evidence="1" id="KW-0472">Membrane</keyword>
<dbReference type="EMBL" id="MQWD01000001">
    <property type="protein sequence ID" value="PAP77722.1"/>
    <property type="molecule type" value="Genomic_DNA"/>
</dbReference>
<dbReference type="OrthoDB" id="9998063at2"/>
<comment type="caution">
    <text evidence="2">The sequence shown here is derived from an EMBL/GenBank/DDBJ whole genome shotgun (WGS) entry which is preliminary data.</text>
</comment>
<feature type="transmembrane region" description="Helical" evidence="1">
    <location>
        <begin position="58"/>
        <end position="84"/>
    </location>
</feature>
<evidence type="ECO:0000313" key="3">
    <source>
        <dbReference type="Proteomes" id="UP000216339"/>
    </source>
</evidence>
<keyword evidence="3" id="KW-1185">Reference proteome</keyword>